<dbReference type="EMBL" id="FMCT01000024">
    <property type="protein sequence ID" value="SCF49782.1"/>
    <property type="molecule type" value="Genomic_DNA"/>
</dbReference>
<name>A0A1C5AX41_9ACTN</name>
<sequence length="40" mass="4567">MVERTAEIAALREQWEATLAEALTLQQSTELMMEVAKSWT</sequence>
<organism evidence="1 2">
    <name type="scientific">Micromonospora carbonacea</name>
    <dbReference type="NCBI Taxonomy" id="47853"/>
    <lineage>
        <taxon>Bacteria</taxon>
        <taxon>Bacillati</taxon>
        <taxon>Actinomycetota</taxon>
        <taxon>Actinomycetes</taxon>
        <taxon>Micromonosporales</taxon>
        <taxon>Micromonosporaceae</taxon>
        <taxon>Micromonospora</taxon>
    </lineage>
</organism>
<proteinExistence type="predicted"/>
<reference evidence="2" key="1">
    <citation type="submission" date="2016-06" db="EMBL/GenBank/DDBJ databases">
        <authorList>
            <person name="Varghese N."/>
            <person name="Submissions Spin"/>
        </authorList>
    </citation>
    <scope>NUCLEOTIDE SEQUENCE [LARGE SCALE GENOMIC DNA]</scope>
    <source>
        <strain evidence="2">DSM 43168</strain>
    </source>
</reference>
<evidence type="ECO:0000313" key="2">
    <source>
        <dbReference type="Proteomes" id="UP000183585"/>
    </source>
</evidence>
<accession>A0A1C5AX41</accession>
<keyword evidence="2" id="KW-1185">Reference proteome</keyword>
<gene>
    <name evidence="1" type="ORF">GA0070563_12426</name>
</gene>
<dbReference type="Proteomes" id="UP000183585">
    <property type="component" value="Unassembled WGS sequence"/>
</dbReference>
<protein>
    <submittedName>
        <fullName evidence="1">Uncharacterized protein</fullName>
    </submittedName>
</protein>
<evidence type="ECO:0000313" key="1">
    <source>
        <dbReference type="EMBL" id="SCF49782.1"/>
    </source>
</evidence>
<dbReference type="AlphaFoldDB" id="A0A1C5AX41"/>